<sequence length="177" mass="21030">MFISIDLPCLNSMCFFFQLYFVISFVVRKQNYVNKENKLVDFCKIFPFICLICKQQIIEQKILKKKKQINEIKKNKKKILLMAIHQNQLLAFNFELVCSFKLLKIFTGHTSMVYNIDYLTFDDCSFICSGSYNQTIHECDVDNNKQIQTFIVCIYCLCICSLFLKFKNFKKSVMYVQ</sequence>
<feature type="transmembrane region" description="Helical" evidence="1">
    <location>
        <begin position="7"/>
        <end position="27"/>
    </location>
</feature>
<dbReference type="EMBL" id="ASPP01025423">
    <property type="protein sequence ID" value="ETO08034.1"/>
    <property type="molecule type" value="Genomic_DNA"/>
</dbReference>
<evidence type="ECO:0000313" key="3">
    <source>
        <dbReference type="Proteomes" id="UP000023152"/>
    </source>
</evidence>
<keyword evidence="3" id="KW-1185">Reference proteome</keyword>
<evidence type="ECO:0000256" key="1">
    <source>
        <dbReference type="SAM" id="Phobius"/>
    </source>
</evidence>
<reference evidence="2 3" key="1">
    <citation type="journal article" date="2013" name="Curr. Biol.">
        <title>The Genome of the Foraminiferan Reticulomyxa filosa.</title>
        <authorList>
            <person name="Glockner G."/>
            <person name="Hulsmann N."/>
            <person name="Schleicher M."/>
            <person name="Noegel A.A."/>
            <person name="Eichinger L."/>
            <person name="Gallinger C."/>
            <person name="Pawlowski J."/>
            <person name="Sierra R."/>
            <person name="Euteneuer U."/>
            <person name="Pillet L."/>
            <person name="Moustafa A."/>
            <person name="Platzer M."/>
            <person name="Groth M."/>
            <person name="Szafranski K."/>
            <person name="Schliwa M."/>
        </authorList>
    </citation>
    <scope>NUCLEOTIDE SEQUENCE [LARGE SCALE GENOMIC DNA]</scope>
</reference>
<dbReference type="Gene3D" id="2.130.10.10">
    <property type="entry name" value="YVTN repeat-like/Quinoprotein amine dehydrogenase"/>
    <property type="match status" value="1"/>
</dbReference>
<comment type="caution">
    <text evidence="2">The sequence shown here is derived from an EMBL/GenBank/DDBJ whole genome shotgun (WGS) entry which is preliminary data.</text>
</comment>
<name>X6M2C9_RETFI</name>
<dbReference type="AlphaFoldDB" id="X6M2C9"/>
<organism evidence="2 3">
    <name type="scientific">Reticulomyxa filosa</name>
    <dbReference type="NCBI Taxonomy" id="46433"/>
    <lineage>
        <taxon>Eukaryota</taxon>
        <taxon>Sar</taxon>
        <taxon>Rhizaria</taxon>
        <taxon>Retaria</taxon>
        <taxon>Foraminifera</taxon>
        <taxon>Monothalamids</taxon>
        <taxon>Reticulomyxidae</taxon>
        <taxon>Reticulomyxa</taxon>
    </lineage>
</organism>
<gene>
    <name evidence="2" type="ORF">RFI_29356</name>
</gene>
<dbReference type="SUPFAM" id="SSF50978">
    <property type="entry name" value="WD40 repeat-like"/>
    <property type="match status" value="1"/>
</dbReference>
<protein>
    <recommendedName>
        <fullName evidence="4">Transmembrane protein</fullName>
    </recommendedName>
</protein>
<evidence type="ECO:0008006" key="4">
    <source>
        <dbReference type="Google" id="ProtNLM"/>
    </source>
</evidence>
<dbReference type="Proteomes" id="UP000023152">
    <property type="component" value="Unassembled WGS sequence"/>
</dbReference>
<feature type="transmembrane region" description="Helical" evidence="1">
    <location>
        <begin position="79"/>
        <end position="103"/>
    </location>
</feature>
<accession>X6M2C9</accession>
<keyword evidence="1" id="KW-0472">Membrane</keyword>
<keyword evidence="1" id="KW-1133">Transmembrane helix</keyword>
<feature type="transmembrane region" description="Helical" evidence="1">
    <location>
        <begin position="147"/>
        <end position="164"/>
    </location>
</feature>
<keyword evidence="1" id="KW-0812">Transmembrane</keyword>
<evidence type="ECO:0000313" key="2">
    <source>
        <dbReference type="EMBL" id="ETO08034.1"/>
    </source>
</evidence>
<dbReference type="InterPro" id="IPR036322">
    <property type="entry name" value="WD40_repeat_dom_sf"/>
</dbReference>
<proteinExistence type="predicted"/>
<dbReference type="InterPro" id="IPR015943">
    <property type="entry name" value="WD40/YVTN_repeat-like_dom_sf"/>
</dbReference>